<sequence>MLTPSRQKSKSRTRFQLIDERGAGEPYAGLAYEVVDQEGRKYGGHLDAAGAGEVGNHLVGPVTVMFRQLYSGRSEMYVRLMDRTHYPLKITELQVRAEHTRFLNENGARTQQKPLCIDTCTDYLQVEVRHLVEHVSHLPPVVDCHYPHQGGTLGVSLADGRHTLLEVRPLRALCPLLSTDPQFCALNLYQLALMATLSNCPFEHPAGKSRVTTPCAELNMGDWEVSPEQSKSYYPLYEDVAYSRRLETVPFDPVLYPVNDPVCGADQQTPADVHFRGDIRFGAKGTNAQAYVTHNEKVILIAVRGTSSWADLLQDADVLQVPFEDGEGKVHGGFYEAARQVFELADAYLDKFYAGQKVLVCGHSQGGAIGLILSQMLRLRRACEVQLYTYGAPRAADAAFVNAAKGLVHQRMVNHQDPIPSVPGSWMNSPLSAYRAGSVLSFTNVPAGFGVFVAGLNQLLGEPYQHHGTLRHFMPVEFGQGQVSHLMWEPLSDTVSQHAVSQAVLEQKSAVPVSDGLLKQLVDVGQQFMVDSYIPSCWAVLRRNQQALKARCSLVTEREVLFVDQAFEHIAQQLRVKYREEMTRVDSVFEEQVRVMNLLMREMDNVHKTRERLYQLRFKVPSRGEVYGGLAQHCDVLSESLARWEAHGESTRIDQLAMAPVEEMFDGTEPLQYMLA</sequence>
<dbReference type="CDD" id="cd00519">
    <property type="entry name" value="Lipase_3"/>
    <property type="match status" value="1"/>
</dbReference>
<dbReference type="Proteomes" id="UP000182058">
    <property type="component" value="Chromosome I"/>
</dbReference>
<dbReference type="InterPro" id="IPR029058">
    <property type="entry name" value="AB_hydrolase_fold"/>
</dbReference>
<protein>
    <submittedName>
        <fullName evidence="2">Lipase (Class 3)</fullName>
    </submittedName>
</protein>
<proteinExistence type="predicted"/>
<dbReference type="RefSeq" id="WP_048352351.1">
    <property type="nucleotide sequence ID" value="NZ_CP049044.1"/>
</dbReference>
<organism evidence="2 3">
    <name type="scientific">Pseudomonas psychrophila</name>
    <dbReference type="NCBI Taxonomy" id="122355"/>
    <lineage>
        <taxon>Bacteria</taxon>
        <taxon>Pseudomonadati</taxon>
        <taxon>Pseudomonadota</taxon>
        <taxon>Gammaproteobacteria</taxon>
        <taxon>Pseudomonadales</taxon>
        <taxon>Pseudomonadaceae</taxon>
        <taxon>Pseudomonas</taxon>
    </lineage>
</organism>
<dbReference type="Pfam" id="PF01764">
    <property type="entry name" value="Lipase_3"/>
    <property type="match status" value="1"/>
</dbReference>
<dbReference type="SUPFAM" id="SSF53474">
    <property type="entry name" value="alpha/beta-Hydrolases"/>
    <property type="match status" value="1"/>
</dbReference>
<name>A0ABY0VDQ3_9PSED</name>
<keyword evidence="3" id="KW-1185">Reference proteome</keyword>
<evidence type="ECO:0000313" key="3">
    <source>
        <dbReference type="Proteomes" id="UP000182058"/>
    </source>
</evidence>
<dbReference type="InterPro" id="IPR002921">
    <property type="entry name" value="Fungal_lipase-type"/>
</dbReference>
<accession>A0ABY0VDQ3</accession>
<evidence type="ECO:0000313" key="2">
    <source>
        <dbReference type="EMBL" id="SDU11596.1"/>
    </source>
</evidence>
<dbReference type="Gene3D" id="3.40.50.1820">
    <property type="entry name" value="alpha/beta hydrolase"/>
    <property type="match status" value="1"/>
</dbReference>
<evidence type="ECO:0000259" key="1">
    <source>
        <dbReference type="Pfam" id="PF01764"/>
    </source>
</evidence>
<gene>
    <name evidence="2" type="ORF">SAMN04490201_0273</name>
</gene>
<dbReference type="GeneID" id="96618025"/>
<reference evidence="2 3" key="1">
    <citation type="submission" date="2016-10" db="EMBL/GenBank/DDBJ databases">
        <authorList>
            <person name="Varghese N."/>
            <person name="Submissions S."/>
        </authorList>
    </citation>
    <scope>NUCLEOTIDE SEQUENCE [LARGE SCALE GENOMIC DNA]</scope>
    <source>
        <strain evidence="2 3">BS3667</strain>
    </source>
</reference>
<dbReference type="PANTHER" id="PTHR45856">
    <property type="entry name" value="ALPHA/BETA-HYDROLASES SUPERFAMILY PROTEIN"/>
    <property type="match status" value="1"/>
</dbReference>
<dbReference type="EMBL" id="LT629795">
    <property type="protein sequence ID" value="SDU11596.1"/>
    <property type="molecule type" value="Genomic_DNA"/>
</dbReference>
<dbReference type="PANTHER" id="PTHR45856:SF24">
    <property type="entry name" value="FUNGAL LIPASE-LIKE DOMAIN-CONTAINING PROTEIN"/>
    <property type="match status" value="1"/>
</dbReference>
<dbReference type="InterPro" id="IPR051218">
    <property type="entry name" value="Sec_MonoDiacylglyc_Lipase"/>
</dbReference>
<feature type="domain" description="Fungal lipase-type" evidence="1">
    <location>
        <begin position="301"/>
        <end position="424"/>
    </location>
</feature>